<dbReference type="PATRIC" id="fig|423471.3.peg.1661"/>
<proteinExistence type="predicted"/>
<protein>
    <submittedName>
        <fullName evidence="2">VCBS protein</fullName>
    </submittedName>
</protein>
<sequence>GFGADSVFVSLSNGDGSFGEAQSVLDSFTVNNGGWGDQGEVPRMVGDFNGDGRDDIIGFGFNDVQISFSNADGTFSEAQVADIGAEGSSNFTVNSGGWTSQDQYPRAVADIDGDGRDDIIGFGQDSIFYALSEGDGSFTESEILNLEGASNFTIGAGGWTRQGQFPRFLDDINGDDKADIVGFGSESVFAALA</sequence>
<name>G5J2N8_CROWT</name>
<evidence type="ECO:0000313" key="2">
    <source>
        <dbReference type="EMBL" id="EHJ13551.1"/>
    </source>
</evidence>
<dbReference type="Proteomes" id="UP000003477">
    <property type="component" value="Unassembled WGS sequence"/>
</dbReference>
<dbReference type="EMBL" id="AESD01000267">
    <property type="protein sequence ID" value="EHJ13551.1"/>
    <property type="molecule type" value="Genomic_DNA"/>
</dbReference>
<organism evidence="2 3">
    <name type="scientific">Crocosphaera watsonii WH 0003</name>
    <dbReference type="NCBI Taxonomy" id="423471"/>
    <lineage>
        <taxon>Bacteria</taxon>
        <taxon>Bacillati</taxon>
        <taxon>Cyanobacteriota</taxon>
        <taxon>Cyanophyceae</taxon>
        <taxon>Oscillatoriophycideae</taxon>
        <taxon>Chroococcales</taxon>
        <taxon>Aphanothecaceae</taxon>
        <taxon>Crocosphaera</taxon>
    </lineage>
</organism>
<evidence type="ECO:0000313" key="3">
    <source>
        <dbReference type="Proteomes" id="UP000003477"/>
    </source>
</evidence>
<dbReference type="Pfam" id="PF13517">
    <property type="entry name" value="FG-GAP_3"/>
    <property type="match status" value="1"/>
</dbReference>
<dbReference type="Gene3D" id="2.40.128.340">
    <property type="match status" value="1"/>
</dbReference>
<accession>G5J2N8</accession>
<comment type="caution">
    <text evidence="2">The sequence shown here is derived from an EMBL/GenBank/DDBJ whole genome shotgun (WGS) entry which is preliminary data.</text>
</comment>
<dbReference type="GeneID" id="88765525"/>
<dbReference type="InterPro" id="IPR028994">
    <property type="entry name" value="Integrin_alpha_N"/>
</dbReference>
<dbReference type="SUPFAM" id="SSF69318">
    <property type="entry name" value="Integrin alpha N-terminal domain"/>
    <property type="match status" value="1"/>
</dbReference>
<gene>
    <name evidence="2" type="ORF">CWATWH0003_1772t4</name>
</gene>
<dbReference type="RefSeq" id="WP_007310136.1">
    <property type="nucleotide sequence ID" value="NZ_AESD01000267.1"/>
</dbReference>
<dbReference type="InterPro" id="IPR013517">
    <property type="entry name" value="FG-GAP"/>
</dbReference>
<evidence type="ECO:0000256" key="1">
    <source>
        <dbReference type="ARBA" id="ARBA00022729"/>
    </source>
</evidence>
<reference evidence="2 3" key="1">
    <citation type="journal article" date="2011" name="Front. Microbiol.">
        <title>Two Strains of Crocosphaera watsonii with Highly Conserved Genomes are Distinguished by Strain-Specific Features.</title>
        <authorList>
            <person name="Bench S.R."/>
            <person name="Ilikchyan I.N."/>
            <person name="Tripp H.J."/>
            <person name="Zehr J.P."/>
        </authorList>
    </citation>
    <scope>NUCLEOTIDE SEQUENCE [LARGE SCALE GENOMIC DNA]</scope>
    <source>
        <strain evidence="2 3">WH 0003</strain>
    </source>
</reference>
<keyword evidence="1" id="KW-0732">Signal</keyword>
<feature type="non-terminal residue" evidence="2">
    <location>
        <position position="1"/>
    </location>
</feature>
<dbReference type="AlphaFoldDB" id="G5J2N8"/>